<name>A0A9D9DG51_9FIRM</name>
<evidence type="ECO:0000313" key="2">
    <source>
        <dbReference type="Proteomes" id="UP000823634"/>
    </source>
</evidence>
<accession>A0A9D9DG51</accession>
<reference evidence="1" key="1">
    <citation type="submission" date="2020-10" db="EMBL/GenBank/DDBJ databases">
        <authorList>
            <person name="Gilroy R."/>
        </authorList>
    </citation>
    <scope>NUCLEOTIDE SEQUENCE</scope>
    <source>
        <strain evidence="1">17113</strain>
    </source>
</reference>
<protein>
    <submittedName>
        <fullName evidence="1">DUF4177 domain-containing protein</fullName>
    </submittedName>
</protein>
<proteinExistence type="predicted"/>
<dbReference type="Proteomes" id="UP000823634">
    <property type="component" value="Unassembled WGS sequence"/>
</dbReference>
<dbReference type="AlphaFoldDB" id="A0A9D9DG51"/>
<organism evidence="1 2">
    <name type="scientific">Candidatus Alloenteromonas pullistercoris</name>
    <dbReference type="NCBI Taxonomy" id="2840785"/>
    <lineage>
        <taxon>Bacteria</taxon>
        <taxon>Bacillati</taxon>
        <taxon>Bacillota</taxon>
        <taxon>Bacillota incertae sedis</taxon>
        <taxon>Candidatus Alloenteromonas</taxon>
    </lineage>
</organism>
<gene>
    <name evidence="1" type="ORF">IAC61_02905</name>
</gene>
<dbReference type="EMBL" id="JADINA010000019">
    <property type="protein sequence ID" value="MBO8426252.1"/>
    <property type="molecule type" value="Genomic_DNA"/>
</dbReference>
<comment type="caution">
    <text evidence="1">The sequence shown here is derived from an EMBL/GenBank/DDBJ whole genome shotgun (WGS) entry which is preliminary data.</text>
</comment>
<dbReference type="Pfam" id="PF13783">
    <property type="entry name" value="DUF4177"/>
    <property type="match status" value="1"/>
</dbReference>
<dbReference type="InterPro" id="IPR025234">
    <property type="entry name" value="YjzH-like"/>
</dbReference>
<evidence type="ECO:0000313" key="1">
    <source>
        <dbReference type="EMBL" id="MBO8426252.1"/>
    </source>
</evidence>
<reference evidence="1" key="2">
    <citation type="journal article" date="2021" name="PeerJ">
        <title>Extensive microbial diversity within the chicken gut microbiome revealed by metagenomics and culture.</title>
        <authorList>
            <person name="Gilroy R."/>
            <person name="Ravi A."/>
            <person name="Getino M."/>
            <person name="Pursley I."/>
            <person name="Horton D.L."/>
            <person name="Alikhan N.F."/>
            <person name="Baker D."/>
            <person name="Gharbi K."/>
            <person name="Hall N."/>
            <person name="Watson M."/>
            <person name="Adriaenssens E.M."/>
            <person name="Foster-Nyarko E."/>
            <person name="Jarju S."/>
            <person name="Secka A."/>
            <person name="Antonio M."/>
            <person name="Oren A."/>
            <person name="Chaudhuri R.R."/>
            <person name="La Ragione R."/>
            <person name="Hildebrand F."/>
            <person name="Pallen M.J."/>
        </authorList>
    </citation>
    <scope>NUCLEOTIDE SEQUENCE</scope>
    <source>
        <strain evidence="1">17113</strain>
    </source>
</reference>
<sequence>MYWEYKTINLYIFFNTGSGVAEKVQEACDEQGKFGWELVNFQCYDLSTKCLLVFKRQYGEK</sequence>